<dbReference type="Gene3D" id="3.40.50.720">
    <property type="entry name" value="NAD(P)-binding Rossmann-like Domain"/>
    <property type="match status" value="1"/>
</dbReference>
<keyword evidence="2" id="KW-0560">Oxidoreductase</keyword>
<evidence type="ECO:0000256" key="1">
    <source>
        <dbReference type="ARBA" id="ARBA00010928"/>
    </source>
</evidence>
<dbReference type="Gene3D" id="3.30.360.10">
    <property type="entry name" value="Dihydrodipicolinate Reductase, domain 2"/>
    <property type="match status" value="1"/>
</dbReference>
<evidence type="ECO:0000256" key="2">
    <source>
        <dbReference type="ARBA" id="ARBA00023002"/>
    </source>
</evidence>
<dbReference type="SUPFAM" id="SSF51735">
    <property type="entry name" value="NAD(P)-binding Rossmann-fold domains"/>
    <property type="match status" value="1"/>
</dbReference>
<dbReference type="InterPro" id="IPR055170">
    <property type="entry name" value="GFO_IDH_MocA-like_dom"/>
</dbReference>
<proteinExistence type="inferred from homology"/>
<dbReference type="GO" id="GO:0000166">
    <property type="term" value="F:nucleotide binding"/>
    <property type="evidence" value="ECO:0007669"/>
    <property type="project" value="InterPro"/>
</dbReference>
<dbReference type="InterPro" id="IPR036291">
    <property type="entry name" value="NAD(P)-bd_dom_sf"/>
</dbReference>
<dbReference type="Pfam" id="PF22725">
    <property type="entry name" value="GFO_IDH_MocA_C3"/>
    <property type="match status" value="1"/>
</dbReference>
<comment type="similarity">
    <text evidence="1">Belongs to the Gfo/Idh/MocA family.</text>
</comment>
<evidence type="ECO:0000259" key="3">
    <source>
        <dbReference type="Pfam" id="PF01408"/>
    </source>
</evidence>
<dbReference type="EMBL" id="VIBQ01000017">
    <property type="protein sequence ID" value="KAB8360778.1"/>
    <property type="molecule type" value="Genomic_DNA"/>
</dbReference>
<dbReference type="GO" id="GO:0016491">
    <property type="term" value="F:oxidoreductase activity"/>
    <property type="evidence" value="ECO:0007669"/>
    <property type="project" value="UniProtKB-KW"/>
</dbReference>
<dbReference type="OrthoDB" id="446809at2759"/>
<sequence length="389" mass="42194">MAPIRTAVIGYGLSAKIFHIPFILSLPSVYTLHGIVQRNPTESNSAATAFPDAVIYKSTDEMLADNDVDLVIITTIPSTHYALVKQTLDAGKHVLCEKPFVPTAKEAYELESYAQEKGKKLCVYQNRRWDADFVSLRSLLADNTLGRVVECESHFDRHRPAAPKVEAATWKAQESVANGAIYDLGTHLLDQLYTLFGLPEGVTAFVGNQRVYGPGTAGADAGTGDSFTVHLHYPKQGLLATAKAGVVSPEREQLRFWVRGEAGSFRKNNLDSQEDQLKLGLRPTGYVGPTGEVHSLAGKLEASEQYGVEDSQYNGKVTSVKAGTVDAIEERVLAPVSPPKTYVEIYRLLANAIQGGAEVPVPAQQSGDVLRIIEAAIESSQQGKTVKLQ</sequence>
<dbReference type="InterPro" id="IPR051317">
    <property type="entry name" value="Gfo/Idh/MocA_oxidoreduct"/>
</dbReference>
<accession>A0A5N6KY84</accession>
<evidence type="ECO:0008006" key="7">
    <source>
        <dbReference type="Google" id="ProtNLM"/>
    </source>
</evidence>
<keyword evidence="6" id="KW-1185">Reference proteome</keyword>
<dbReference type="AlphaFoldDB" id="A0A5N6KY84"/>
<dbReference type="Proteomes" id="UP000327013">
    <property type="component" value="Unassembled WGS sequence"/>
</dbReference>
<comment type="caution">
    <text evidence="5">The sequence shown here is derived from an EMBL/GenBank/DDBJ whole genome shotgun (WGS) entry which is preliminary data.</text>
</comment>
<feature type="domain" description="GFO/IDH/MocA-like oxidoreductase" evidence="4">
    <location>
        <begin position="134"/>
        <end position="266"/>
    </location>
</feature>
<organism evidence="5 6">
    <name type="scientific">Carpinus fangiana</name>
    <dbReference type="NCBI Taxonomy" id="176857"/>
    <lineage>
        <taxon>Eukaryota</taxon>
        <taxon>Viridiplantae</taxon>
        <taxon>Streptophyta</taxon>
        <taxon>Embryophyta</taxon>
        <taxon>Tracheophyta</taxon>
        <taxon>Spermatophyta</taxon>
        <taxon>Magnoliopsida</taxon>
        <taxon>eudicotyledons</taxon>
        <taxon>Gunneridae</taxon>
        <taxon>Pentapetalae</taxon>
        <taxon>rosids</taxon>
        <taxon>fabids</taxon>
        <taxon>Fagales</taxon>
        <taxon>Betulaceae</taxon>
        <taxon>Carpinus</taxon>
    </lineage>
</organism>
<gene>
    <name evidence="5" type="ORF">FH972_024512</name>
</gene>
<protein>
    <recommendedName>
        <fullName evidence="7">Gfo/Idh/MocA-like oxidoreductase N-terminal domain-containing protein</fullName>
    </recommendedName>
</protein>
<feature type="domain" description="Gfo/Idh/MocA-like oxidoreductase N-terminal" evidence="3">
    <location>
        <begin position="4"/>
        <end position="124"/>
    </location>
</feature>
<dbReference type="Pfam" id="PF01408">
    <property type="entry name" value="GFO_IDH_MocA"/>
    <property type="match status" value="1"/>
</dbReference>
<name>A0A5N6KY84_9ROSI</name>
<dbReference type="PANTHER" id="PTHR43708:SF5">
    <property type="entry name" value="CONSERVED EXPRESSED OXIDOREDUCTASE (EUROFUNG)-RELATED"/>
    <property type="match status" value="1"/>
</dbReference>
<reference evidence="5 6" key="1">
    <citation type="submission" date="2019-06" db="EMBL/GenBank/DDBJ databases">
        <title>A chromosomal-level reference genome of Carpinus fangiana (Coryloideae, Betulaceae).</title>
        <authorList>
            <person name="Yang X."/>
            <person name="Wang Z."/>
            <person name="Zhang L."/>
            <person name="Hao G."/>
            <person name="Liu J."/>
            <person name="Yang Y."/>
        </authorList>
    </citation>
    <scope>NUCLEOTIDE SEQUENCE [LARGE SCALE GENOMIC DNA]</scope>
    <source>
        <strain evidence="5">Cfa_2016G</strain>
        <tissue evidence="5">Leaf</tissue>
    </source>
</reference>
<evidence type="ECO:0000259" key="4">
    <source>
        <dbReference type="Pfam" id="PF22725"/>
    </source>
</evidence>
<dbReference type="InterPro" id="IPR000683">
    <property type="entry name" value="Gfo/Idh/MocA-like_OxRdtase_N"/>
</dbReference>
<evidence type="ECO:0000313" key="5">
    <source>
        <dbReference type="EMBL" id="KAB8360778.1"/>
    </source>
</evidence>
<evidence type="ECO:0000313" key="6">
    <source>
        <dbReference type="Proteomes" id="UP000327013"/>
    </source>
</evidence>
<dbReference type="PANTHER" id="PTHR43708">
    <property type="entry name" value="CONSERVED EXPRESSED OXIDOREDUCTASE (EUROFUNG)"/>
    <property type="match status" value="1"/>
</dbReference>